<gene>
    <name evidence="1" type="ORF">WBA_LOCUS6739</name>
</gene>
<accession>A0A3P7DUZ5</accession>
<dbReference type="Proteomes" id="UP000270924">
    <property type="component" value="Unassembled WGS sequence"/>
</dbReference>
<evidence type="ECO:0000313" key="2">
    <source>
        <dbReference type="Proteomes" id="UP000270924"/>
    </source>
</evidence>
<keyword evidence="2" id="KW-1185">Reference proteome</keyword>
<sequence>MNGCVRDKVKNNHLKSMNEAVYPGMARWDVIRAFRLVERWLVGVGGRF</sequence>
<evidence type="ECO:0000313" key="1">
    <source>
        <dbReference type="EMBL" id="VDM13353.1"/>
    </source>
</evidence>
<organism evidence="1 2">
    <name type="scientific">Wuchereria bancrofti</name>
    <dbReference type="NCBI Taxonomy" id="6293"/>
    <lineage>
        <taxon>Eukaryota</taxon>
        <taxon>Metazoa</taxon>
        <taxon>Ecdysozoa</taxon>
        <taxon>Nematoda</taxon>
        <taxon>Chromadorea</taxon>
        <taxon>Rhabditida</taxon>
        <taxon>Spirurina</taxon>
        <taxon>Spiruromorpha</taxon>
        <taxon>Filarioidea</taxon>
        <taxon>Onchocercidae</taxon>
        <taxon>Wuchereria</taxon>
    </lineage>
</organism>
<dbReference type="InParanoid" id="A0A3P7DUZ5"/>
<dbReference type="AlphaFoldDB" id="A0A3P7DUZ5"/>
<protein>
    <submittedName>
        <fullName evidence="1">Uncharacterized protein</fullName>
    </submittedName>
</protein>
<dbReference type="EMBL" id="UYWW01004220">
    <property type="protein sequence ID" value="VDM13353.1"/>
    <property type="molecule type" value="Genomic_DNA"/>
</dbReference>
<proteinExistence type="predicted"/>
<name>A0A3P7DUZ5_WUCBA</name>
<reference evidence="1 2" key="1">
    <citation type="submission" date="2018-11" db="EMBL/GenBank/DDBJ databases">
        <authorList>
            <consortium name="Pathogen Informatics"/>
        </authorList>
    </citation>
    <scope>NUCLEOTIDE SEQUENCE [LARGE SCALE GENOMIC DNA]</scope>
</reference>